<feature type="signal peptide" evidence="1">
    <location>
        <begin position="1"/>
        <end position="25"/>
    </location>
</feature>
<sequence length="694" mass="77030">MLTVNPITQLLLTVSLGMMAFSVQGSDLASSDDPIAKELSLADFDGKAEEPASLSGWSVLAERQPGAVVLRLDPSRTNVRPGGSLHVRYALPPSGDSVDLPETSGEFSASLDLKGLNAADFDHLSFWVKGDPAEGFNPEFEVQFRRPEATGSGMPEVGSFMVSGITDQWRQVVVPLNYMIGIKDWQELSAFVISFPPHEMRVRKGAYWVDDIALIKTGKPGPSTGDLVIAEKKKTWEDALGGEAAARPKLRERLAGWPVTLLVDGKTLPSDEREFLYRIARDTWRGLDALTDRLHGLPLDRVQFGNGSVNLSDSKIGDYASVTDIGFYFIAVTAAHELGFITRHEALERLAATLTSLEALESYRGFYFNYYNTTTLERTSNFVSFVNSSWLTAGLMVVRQTFPEFATRCTRLIENGNYRFFYDADHKLMSHGYYVNMALRSTFHYGVLYAESRIGSLIAIGKGDVPEEHWFRMARTLPAEFEWQSLPPLDRTEKSANGFRWIGGFYQWQGYRYVPSWGGSMFEALMPTLVLDEAQYAPDSLGYNGKIHTDIHRIYVLESLGYPVWGMSPSSTPGADRYSEYGVKVLGATGYPEGVVTPHAAALALLTEPSEAVANLRKLVELYPIYGDFGFYDAVSPATGEVAYNYLCLNQAMILVALANHLADHAVQKRFAADPIIQRVLPLIGFEKFVDREP</sequence>
<organism evidence="4 5">
    <name type="scientific">Methylocaldum szegediense</name>
    <dbReference type="NCBI Taxonomy" id="73780"/>
    <lineage>
        <taxon>Bacteria</taxon>
        <taxon>Pseudomonadati</taxon>
        <taxon>Pseudomonadota</taxon>
        <taxon>Gammaproteobacteria</taxon>
        <taxon>Methylococcales</taxon>
        <taxon>Methylococcaceae</taxon>
        <taxon>Methylocaldum</taxon>
    </lineage>
</organism>
<evidence type="ECO:0000259" key="3">
    <source>
        <dbReference type="Pfam" id="PF11329"/>
    </source>
</evidence>
<dbReference type="InterPro" id="IPR008979">
    <property type="entry name" value="Galactose-bd-like_sf"/>
</dbReference>
<keyword evidence="1" id="KW-0732">Signal</keyword>
<accession>A0ABN8XAJ4</accession>
<keyword evidence="5" id="KW-1185">Reference proteome</keyword>
<dbReference type="Gene3D" id="1.50.10.140">
    <property type="match status" value="1"/>
</dbReference>
<dbReference type="SUPFAM" id="SSF49785">
    <property type="entry name" value="Galactose-binding domain-like"/>
    <property type="match status" value="1"/>
</dbReference>
<dbReference type="Pfam" id="PF11329">
    <property type="entry name" value="DUF3131"/>
    <property type="match status" value="1"/>
</dbReference>
<evidence type="ECO:0000256" key="1">
    <source>
        <dbReference type="SAM" id="SignalP"/>
    </source>
</evidence>
<dbReference type="Gene3D" id="2.60.120.430">
    <property type="entry name" value="Galactose-binding lectin"/>
    <property type="match status" value="1"/>
</dbReference>
<feature type="domain" description="DUF3131" evidence="3">
    <location>
        <begin position="280"/>
        <end position="414"/>
    </location>
</feature>
<feature type="domain" description="Glycoamylase-like" evidence="2">
    <location>
        <begin position="507"/>
        <end position="672"/>
    </location>
</feature>
<feature type="chain" id="PRO_5046847398" evidence="1">
    <location>
        <begin position="26"/>
        <end position="694"/>
    </location>
</feature>
<gene>
    <name evidence="4" type="ORF">MSZNOR_5011</name>
</gene>
<dbReference type="InterPro" id="IPR021478">
    <property type="entry name" value="DUF3131"/>
</dbReference>
<reference evidence="4 5" key="1">
    <citation type="submission" date="2023-03" db="EMBL/GenBank/DDBJ databases">
        <authorList>
            <person name="Pearce D."/>
        </authorList>
    </citation>
    <scope>NUCLEOTIDE SEQUENCE [LARGE SCALE GENOMIC DNA]</scope>
    <source>
        <strain evidence="4">Msz</strain>
    </source>
</reference>
<dbReference type="Proteomes" id="UP001162030">
    <property type="component" value="Chromosome"/>
</dbReference>
<protein>
    <submittedName>
        <fullName evidence="4">Glycoamylase domain-containing protein</fullName>
    </submittedName>
</protein>
<evidence type="ECO:0000313" key="4">
    <source>
        <dbReference type="EMBL" id="CAI8976407.1"/>
    </source>
</evidence>
<dbReference type="Pfam" id="PF10091">
    <property type="entry name" value="Glycoamylase"/>
    <property type="match status" value="1"/>
</dbReference>
<dbReference type="RefSeq" id="WP_156912609.1">
    <property type="nucleotide sequence ID" value="NZ_OX458333.1"/>
</dbReference>
<evidence type="ECO:0000259" key="2">
    <source>
        <dbReference type="Pfam" id="PF10091"/>
    </source>
</evidence>
<name>A0ABN8XAJ4_9GAMM</name>
<dbReference type="EMBL" id="OX458333">
    <property type="protein sequence ID" value="CAI8976407.1"/>
    <property type="molecule type" value="Genomic_DNA"/>
</dbReference>
<evidence type="ECO:0000313" key="5">
    <source>
        <dbReference type="Proteomes" id="UP001162030"/>
    </source>
</evidence>
<dbReference type="InterPro" id="IPR019282">
    <property type="entry name" value="Glycoamylase-like_cons_dom"/>
</dbReference>
<proteinExistence type="predicted"/>